<dbReference type="EMBL" id="BONQ01000125">
    <property type="protein sequence ID" value="GIG49746.1"/>
    <property type="molecule type" value="Genomic_DNA"/>
</dbReference>
<feature type="transmembrane region" description="Helical" evidence="1">
    <location>
        <begin position="117"/>
        <end position="136"/>
    </location>
</feature>
<evidence type="ECO:0000313" key="3">
    <source>
        <dbReference type="Proteomes" id="UP000660611"/>
    </source>
</evidence>
<name>A0A919PUX6_9ACTN</name>
<keyword evidence="1" id="KW-0472">Membrane</keyword>
<feature type="transmembrane region" description="Helical" evidence="1">
    <location>
        <begin position="91"/>
        <end position="111"/>
    </location>
</feature>
<proteinExistence type="predicted"/>
<feature type="transmembrane region" description="Helical" evidence="1">
    <location>
        <begin position="53"/>
        <end position="79"/>
    </location>
</feature>
<dbReference type="Proteomes" id="UP000660611">
    <property type="component" value="Unassembled WGS sequence"/>
</dbReference>
<organism evidence="2 3">
    <name type="scientific">Dactylosporangium siamense</name>
    <dbReference type="NCBI Taxonomy" id="685454"/>
    <lineage>
        <taxon>Bacteria</taxon>
        <taxon>Bacillati</taxon>
        <taxon>Actinomycetota</taxon>
        <taxon>Actinomycetes</taxon>
        <taxon>Micromonosporales</taxon>
        <taxon>Micromonosporaceae</taxon>
        <taxon>Dactylosporangium</taxon>
    </lineage>
</organism>
<evidence type="ECO:0000256" key="1">
    <source>
        <dbReference type="SAM" id="Phobius"/>
    </source>
</evidence>
<reference evidence="2" key="1">
    <citation type="submission" date="2021-01" db="EMBL/GenBank/DDBJ databases">
        <title>Whole genome shotgun sequence of Dactylosporangium siamense NBRC 106093.</title>
        <authorList>
            <person name="Komaki H."/>
            <person name="Tamura T."/>
        </authorList>
    </citation>
    <scope>NUCLEOTIDE SEQUENCE</scope>
    <source>
        <strain evidence="2">NBRC 106093</strain>
    </source>
</reference>
<keyword evidence="1" id="KW-0812">Transmembrane</keyword>
<feature type="transmembrane region" description="Helical" evidence="1">
    <location>
        <begin position="12"/>
        <end position="33"/>
    </location>
</feature>
<dbReference type="AlphaFoldDB" id="A0A919PUX6"/>
<accession>A0A919PUX6</accession>
<gene>
    <name evidence="2" type="ORF">Dsi01nite_077870</name>
</gene>
<comment type="caution">
    <text evidence="2">The sequence shown here is derived from an EMBL/GenBank/DDBJ whole genome shotgun (WGS) entry which is preliminary data.</text>
</comment>
<keyword evidence="3" id="KW-1185">Reference proteome</keyword>
<evidence type="ECO:0000313" key="2">
    <source>
        <dbReference type="EMBL" id="GIG49746.1"/>
    </source>
</evidence>
<protein>
    <submittedName>
        <fullName evidence="2">Uncharacterized protein</fullName>
    </submittedName>
</protein>
<keyword evidence="1" id="KW-1133">Transmembrane helix</keyword>
<sequence>MFKNGRPGAWLLLGLIASVLLRGPIYLLTWLYVGPLLGPVDGLLLRADNQTAATAVWVGDAVASLLVVVATGVTCLGLGEDRLWAYRLGRALAWFYIAVNTVTAAACGTLPSAWGLLTPALLALYVGSIAVAVVVLRQLATHRRSATVTGIIALRRLNSRRDVPERQ</sequence>